<reference evidence="1" key="1">
    <citation type="journal article" date="2014" name="Front. Microbiol.">
        <title>High frequency of phylogenetically diverse reductive dehalogenase-homologous genes in deep subseafloor sedimentary metagenomes.</title>
        <authorList>
            <person name="Kawai M."/>
            <person name="Futagami T."/>
            <person name="Toyoda A."/>
            <person name="Takaki Y."/>
            <person name="Nishi S."/>
            <person name="Hori S."/>
            <person name="Arai W."/>
            <person name="Tsubouchi T."/>
            <person name="Morono Y."/>
            <person name="Uchiyama I."/>
            <person name="Ito T."/>
            <person name="Fujiyama A."/>
            <person name="Inagaki F."/>
            <person name="Takami H."/>
        </authorList>
    </citation>
    <scope>NUCLEOTIDE SEQUENCE</scope>
    <source>
        <strain evidence="1">Expedition CK06-06</strain>
    </source>
</reference>
<proteinExistence type="predicted"/>
<sequence>NYLGHVAKIYLINFPKMLKKSKNKIKSRDIVELKDSEIFQYILKKEILYFDGLGLKDKKKYLSKMLTYGTYNDLWKLNEKDLWVEINEKRNMIAHSDEIVELSEEQFASYLFYFNRIMLGIAVYAKYYQGINIIFAKFNEQIPEKGKPIFKP</sequence>
<evidence type="ECO:0000313" key="1">
    <source>
        <dbReference type="EMBL" id="GAG29950.1"/>
    </source>
</evidence>
<accession>X0WH23</accession>
<dbReference type="AlphaFoldDB" id="X0WH23"/>
<comment type="caution">
    <text evidence="1">The sequence shown here is derived from an EMBL/GenBank/DDBJ whole genome shotgun (WGS) entry which is preliminary data.</text>
</comment>
<feature type="non-terminal residue" evidence="1">
    <location>
        <position position="1"/>
    </location>
</feature>
<gene>
    <name evidence="1" type="ORF">S01H1_71770</name>
</gene>
<organism evidence="1">
    <name type="scientific">marine sediment metagenome</name>
    <dbReference type="NCBI Taxonomy" id="412755"/>
    <lineage>
        <taxon>unclassified sequences</taxon>
        <taxon>metagenomes</taxon>
        <taxon>ecological metagenomes</taxon>
    </lineage>
</organism>
<dbReference type="EMBL" id="BARS01047818">
    <property type="protein sequence ID" value="GAG29950.1"/>
    <property type="molecule type" value="Genomic_DNA"/>
</dbReference>
<name>X0WH23_9ZZZZ</name>
<protein>
    <submittedName>
        <fullName evidence="1">Uncharacterized protein</fullName>
    </submittedName>
</protein>